<evidence type="ECO:0000259" key="1">
    <source>
        <dbReference type="Pfam" id="PF00899"/>
    </source>
</evidence>
<accession>A0A1I1IUL0</accession>
<dbReference type="InterPro" id="IPR035985">
    <property type="entry name" value="Ubiquitin-activating_enz"/>
</dbReference>
<dbReference type="GO" id="GO:0061504">
    <property type="term" value="P:cyclic threonylcarbamoyladenosine biosynthetic process"/>
    <property type="evidence" value="ECO:0007669"/>
    <property type="project" value="TreeGrafter"/>
</dbReference>
<proteinExistence type="predicted"/>
<dbReference type="Gene3D" id="3.40.50.720">
    <property type="entry name" value="NAD(P)-binding Rossmann-like Domain"/>
    <property type="match status" value="1"/>
</dbReference>
<dbReference type="InterPro" id="IPR000594">
    <property type="entry name" value="ThiF_NAD_FAD-bd"/>
</dbReference>
<dbReference type="CDD" id="cd01483">
    <property type="entry name" value="E1_enzyme_family"/>
    <property type="match status" value="1"/>
</dbReference>
<keyword evidence="3" id="KW-1185">Reference proteome</keyword>
<evidence type="ECO:0000313" key="3">
    <source>
        <dbReference type="Proteomes" id="UP000198639"/>
    </source>
</evidence>
<sequence>MPDSIGAAASPLESHLLKHPLIAGVAEDANQRRQRRFALVLPPMPEERAFSNAWLVLPGKFPEERARIQLSRDAILRVPHVDSSGDLCFSGEAGPASGATAEARLDRLLALFQEEFLVPWLTGKLDCDFEKETANYWTIHVNRYASDVDAVKRVYTLDVRPTEPRLLDGQLLQPSRTLIVGDNLPLASRLIASLGPRATQVATVIVADIPVDFPFTPRTWPAQLTDILSLLQSRLNDVQYRAFERASHARATHRLVLLRAPTCTYGYLLPGGPPTVVVKGKTKRAYPTGQLLPLLVERVDPGWTCGRDQHAQVGARQRSHVLVLGAGALGSVVIDTLARSGVGRITVVDPDFLSASNIGRHLLGADMLGLPKAQGIAAHVGRAVPSCQLDYSREDAEAWLMRATLSGVDIVLDITGEPDVRAALETARLLHPRPLVISWMEPYVAAAHVCVLKDTEHWLAGLPDRLIDLQAVDWPDDVIMQEPGCSSQFQSYTPAQATFAVALVAEAALALIDRQVAASHLRSWVRGQSFLDAHYPGLVLREWAHSATKLDGVLLCRPWP</sequence>
<dbReference type="Pfam" id="PF00899">
    <property type="entry name" value="ThiF"/>
    <property type="match status" value="1"/>
</dbReference>
<dbReference type="InterPro" id="IPR045886">
    <property type="entry name" value="ThiF/MoeB/HesA"/>
</dbReference>
<dbReference type="GO" id="GO:0008641">
    <property type="term" value="F:ubiquitin-like modifier activating enzyme activity"/>
    <property type="evidence" value="ECO:0007669"/>
    <property type="project" value="InterPro"/>
</dbReference>
<dbReference type="SUPFAM" id="SSF69572">
    <property type="entry name" value="Activating enzymes of the ubiquitin-like proteins"/>
    <property type="match status" value="1"/>
</dbReference>
<name>A0A1I1IUL0_9BURK</name>
<reference evidence="3" key="1">
    <citation type="submission" date="2016-10" db="EMBL/GenBank/DDBJ databases">
        <authorList>
            <person name="Varghese N."/>
            <person name="Submissions S."/>
        </authorList>
    </citation>
    <scope>NUCLEOTIDE SEQUENCE [LARGE SCALE GENOMIC DNA]</scope>
    <source>
        <strain evidence="3">CGMCC 1.12041</strain>
    </source>
</reference>
<dbReference type="PANTHER" id="PTHR43267:SF1">
    <property type="entry name" value="TRNA THREONYLCARBAMOYLADENOSINE DEHYDRATASE"/>
    <property type="match status" value="1"/>
</dbReference>
<dbReference type="EMBL" id="FOLD01000006">
    <property type="protein sequence ID" value="SFC39934.1"/>
    <property type="molecule type" value="Genomic_DNA"/>
</dbReference>
<dbReference type="STRING" id="1164594.SAMN05216204_1064"/>
<dbReference type="AlphaFoldDB" id="A0A1I1IUL0"/>
<dbReference type="Proteomes" id="UP000198639">
    <property type="component" value="Unassembled WGS sequence"/>
</dbReference>
<feature type="domain" description="THIF-type NAD/FAD binding fold" evidence="1">
    <location>
        <begin position="317"/>
        <end position="436"/>
    </location>
</feature>
<dbReference type="RefSeq" id="WP_218147573.1">
    <property type="nucleotide sequence ID" value="NZ_FOLD01000006.1"/>
</dbReference>
<organism evidence="2 3">
    <name type="scientific">Massilia yuzhufengensis</name>
    <dbReference type="NCBI Taxonomy" id="1164594"/>
    <lineage>
        <taxon>Bacteria</taxon>
        <taxon>Pseudomonadati</taxon>
        <taxon>Pseudomonadota</taxon>
        <taxon>Betaproteobacteria</taxon>
        <taxon>Burkholderiales</taxon>
        <taxon>Oxalobacteraceae</taxon>
        <taxon>Telluria group</taxon>
        <taxon>Massilia</taxon>
    </lineage>
</organism>
<protein>
    <submittedName>
        <fullName evidence="2">ThiF family protein</fullName>
    </submittedName>
</protein>
<dbReference type="PANTHER" id="PTHR43267">
    <property type="entry name" value="TRNA THREONYLCARBAMOYLADENOSINE DEHYDRATASE"/>
    <property type="match status" value="1"/>
</dbReference>
<dbReference type="GO" id="GO:0061503">
    <property type="term" value="F:tRNA threonylcarbamoyladenosine dehydratase"/>
    <property type="evidence" value="ECO:0007669"/>
    <property type="project" value="TreeGrafter"/>
</dbReference>
<gene>
    <name evidence="2" type="ORF">SAMN05216204_1064</name>
</gene>
<evidence type="ECO:0000313" key="2">
    <source>
        <dbReference type="EMBL" id="SFC39934.1"/>
    </source>
</evidence>